<evidence type="ECO:0000313" key="2">
    <source>
        <dbReference type="Proteomes" id="UP000663586"/>
    </source>
</evidence>
<dbReference type="KEGG" id="hara:AArcS_0972"/>
<evidence type="ECO:0000313" key="1">
    <source>
        <dbReference type="EMBL" id="QSG02194.1"/>
    </source>
</evidence>
<accession>A0A897MNN2</accession>
<dbReference type="Proteomes" id="UP000663586">
    <property type="component" value="Chromosome"/>
</dbReference>
<name>A0A897MNN2_9EURY</name>
<sequence length="85" mass="9326">MSSDFQTAVKRNVSKDSRRKAIDRLVEKRDATNLGVLVRTGGLVGDLRRHALEGLGRCSATAELESITEDRTVESSLRDRAAELA</sequence>
<reference evidence="1" key="1">
    <citation type="submission" date="2020-11" db="EMBL/GenBank/DDBJ databases">
        <title>Carbohydrate-dependent, anaerobic sulfur respiration: A novel catabolism in halophilic archaea.</title>
        <authorList>
            <person name="Sorokin D.Y."/>
            <person name="Messina E."/>
            <person name="Smedile F."/>
            <person name="La Cono V."/>
            <person name="Hallsworth J.E."/>
            <person name="Yakimov M.M."/>
        </authorList>
    </citation>
    <scope>NUCLEOTIDE SEQUENCE</scope>
    <source>
        <strain evidence="1">AArc-S</strain>
    </source>
</reference>
<dbReference type="GeneID" id="70684359"/>
<dbReference type="EMBL" id="CP064786">
    <property type="protein sequence ID" value="QSG02194.1"/>
    <property type="molecule type" value="Genomic_DNA"/>
</dbReference>
<dbReference type="AlphaFoldDB" id="A0A897MNN2"/>
<protein>
    <submittedName>
        <fullName evidence="1">Uncharacterized protein</fullName>
    </submittedName>
</protein>
<dbReference type="RefSeq" id="WP_238479336.1">
    <property type="nucleotide sequence ID" value="NZ_CP064786.1"/>
</dbReference>
<keyword evidence="2" id="KW-1185">Reference proteome</keyword>
<gene>
    <name evidence="1" type="ORF">AArcS_0972</name>
</gene>
<proteinExistence type="predicted"/>
<organism evidence="1 2">
    <name type="scientific">Natranaeroarchaeum sulfidigenes</name>
    <dbReference type="NCBI Taxonomy" id="2784880"/>
    <lineage>
        <taxon>Archaea</taxon>
        <taxon>Methanobacteriati</taxon>
        <taxon>Methanobacteriota</taxon>
        <taxon>Stenosarchaea group</taxon>
        <taxon>Halobacteria</taxon>
        <taxon>Halobacteriales</taxon>
        <taxon>Natronoarchaeaceae</taxon>
        <taxon>Natranaeroarchaeum</taxon>
    </lineage>
</organism>